<evidence type="ECO:0000313" key="2">
    <source>
        <dbReference type="EMBL" id="AKO92736.1"/>
    </source>
</evidence>
<dbReference type="SUPFAM" id="SSF54909">
    <property type="entry name" value="Dimeric alpha+beta barrel"/>
    <property type="match status" value="1"/>
</dbReference>
<sequence length="84" mass="9539">MKKFLVVIERKPSFTGNFIQGHREFLQNLKEIQILFIAGSFEDQTGGAYVIGADSLEEARATVAKDPMNQDNECVYKVKEWNAN</sequence>
<evidence type="ECO:0000256" key="1">
    <source>
        <dbReference type="ARBA" id="ARBA00007689"/>
    </source>
</evidence>
<dbReference type="PANTHER" id="PTHR37828">
    <property type="entry name" value="GSR2449 PROTEIN"/>
    <property type="match status" value="1"/>
</dbReference>
<reference evidence="3" key="2">
    <citation type="submission" date="2015-06" db="EMBL/GenBank/DDBJ databases">
        <title>Genome Sequence of Bacillus endophyticus and Analysis of its Companion Mechanism in the Ketogulonigenium vulgare-Bacillus strain Consortium.</title>
        <authorList>
            <person name="Jia N."/>
            <person name="Du J."/>
            <person name="Ding M.-Z."/>
            <person name="Gao F."/>
            <person name="Yuan Y.-J."/>
        </authorList>
    </citation>
    <scope>NUCLEOTIDE SEQUENCE [LARGE SCALE GENOMIC DNA]</scope>
    <source>
        <strain evidence="3">Hbe603</strain>
    </source>
</reference>
<gene>
    <name evidence="2" type="ORF">BEH_11930</name>
</gene>
<dbReference type="InterPro" id="IPR005545">
    <property type="entry name" value="YCII"/>
</dbReference>
<dbReference type="RefSeq" id="WP_019394387.1">
    <property type="nucleotide sequence ID" value="NZ_ALIM01000034.1"/>
</dbReference>
<dbReference type="OrthoDB" id="162319at2"/>
<protein>
    <submittedName>
        <fullName evidence="2">Uncharacterized protein</fullName>
    </submittedName>
</protein>
<dbReference type="InterPro" id="IPR011008">
    <property type="entry name" value="Dimeric_a/b-barrel"/>
</dbReference>
<accession>A0A1X7EBD1</accession>
<organism evidence="2 3">
    <name type="scientific">Priestia filamentosa</name>
    <dbReference type="NCBI Taxonomy" id="1402861"/>
    <lineage>
        <taxon>Bacteria</taxon>
        <taxon>Bacillati</taxon>
        <taxon>Bacillota</taxon>
        <taxon>Bacilli</taxon>
        <taxon>Bacillales</taxon>
        <taxon>Bacillaceae</taxon>
        <taxon>Priestia</taxon>
    </lineage>
</organism>
<comment type="similarity">
    <text evidence="1">Belongs to the YciI family.</text>
</comment>
<dbReference type="KEGG" id="beo:BEH_11930"/>
<dbReference type="Proteomes" id="UP000036202">
    <property type="component" value="Chromosome"/>
</dbReference>
<dbReference type="Pfam" id="PF03795">
    <property type="entry name" value="YCII"/>
    <property type="match status" value="1"/>
</dbReference>
<reference evidence="2 3" key="1">
    <citation type="journal article" date="2015" name="PLoS ONE">
        <title>Genome Sequence of Bacillus endophyticus and Analysis of Its Companion Mechanism in the Ketogulonigenium vulgare-Bacillus Strain Consortium.</title>
        <authorList>
            <person name="Jia N."/>
            <person name="Du J."/>
            <person name="Ding M.Z."/>
            <person name="Gao F."/>
            <person name="Yuan Y.J."/>
        </authorList>
    </citation>
    <scope>NUCLEOTIDE SEQUENCE [LARGE SCALE GENOMIC DNA]</scope>
    <source>
        <strain evidence="2 3">Hbe603</strain>
    </source>
</reference>
<dbReference type="Gene3D" id="3.30.70.1060">
    <property type="entry name" value="Dimeric alpha+beta barrel"/>
    <property type="match status" value="1"/>
</dbReference>
<proteinExistence type="inferred from homology"/>
<keyword evidence="3" id="KW-1185">Reference proteome</keyword>
<evidence type="ECO:0000313" key="3">
    <source>
        <dbReference type="Proteomes" id="UP000036202"/>
    </source>
</evidence>
<accession>A0A0H4KIV9</accession>
<dbReference type="AlphaFoldDB" id="A0A1X7EBD1"/>
<dbReference type="PATRIC" id="fig|135735.6.peg.2500"/>
<name>A0A1X7EBD1_9BACI</name>
<dbReference type="EMBL" id="CP011974">
    <property type="protein sequence ID" value="AKO92736.1"/>
    <property type="molecule type" value="Genomic_DNA"/>
</dbReference>
<dbReference type="GeneID" id="93701445"/>
<dbReference type="PANTHER" id="PTHR37828:SF1">
    <property type="entry name" value="YCII-RELATED DOMAIN-CONTAINING PROTEIN"/>
    <property type="match status" value="1"/>
</dbReference>